<dbReference type="PROSITE" id="PS50234">
    <property type="entry name" value="VWFA"/>
    <property type="match status" value="1"/>
</dbReference>
<dbReference type="Gene3D" id="3.40.50.410">
    <property type="entry name" value="von Willebrand factor, type A domain"/>
    <property type="match status" value="1"/>
</dbReference>
<keyword evidence="1" id="KW-0812">Transmembrane</keyword>
<organism evidence="3 4">
    <name type="scientific">Rhodopirellula sallentina SM41</name>
    <dbReference type="NCBI Taxonomy" id="1263870"/>
    <lineage>
        <taxon>Bacteria</taxon>
        <taxon>Pseudomonadati</taxon>
        <taxon>Planctomycetota</taxon>
        <taxon>Planctomycetia</taxon>
        <taxon>Pirellulales</taxon>
        <taxon>Pirellulaceae</taxon>
        <taxon>Rhodopirellula</taxon>
    </lineage>
</organism>
<evidence type="ECO:0000256" key="1">
    <source>
        <dbReference type="SAM" id="Phobius"/>
    </source>
</evidence>
<protein>
    <submittedName>
        <fullName evidence="3">Protein containing von Willebrand factor, type A</fullName>
    </submittedName>
</protein>
<dbReference type="OrthoDB" id="242905at2"/>
<sequence>MSRTFFDTPVKQQPRNGSVTVLLVVLLPVLFMLSSYAINIAYIEAVNAEVQITTDAAVQAAGRAYIQSGDENAALVAAQDAAARNQISGKTIPITASDLEFGSSLRTSMSDGYDFTPVSGAEEGNAVRLTTNALRNATSPVFSPLFPTMGVDVQIRPHRTAISTQSTMDVALILDRSGSMAYASDETADPYVNPAAAPPGWTFGDPAPPNSRWLDVVASVQSFKNYLEESPQKEKLSLSTYSDNTSTEQILTFEYQSILDGLNVHTNQFNGGGTAIGMGLYEALGAITDESVSRPYAVKVMILLTDGNHNTGTSPESASWSIKNAGVTLFTITFSNEAGQNRMKNLAENCGGLHFHAVDATQLTAAFEDIARRLPSLMTE</sequence>
<dbReference type="RefSeq" id="WP_008680029.1">
    <property type="nucleotide sequence ID" value="NZ_ANOH01000218.1"/>
</dbReference>
<keyword evidence="4" id="KW-1185">Reference proteome</keyword>
<dbReference type="Pfam" id="PF13400">
    <property type="entry name" value="Tad"/>
    <property type="match status" value="1"/>
</dbReference>
<dbReference type="CDD" id="cd01450">
    <property type="entry name" value="vWFA_subfamily_ECM"/>
    <property type="match status" value="1"/>
</dbReference>
<dbReference type="Proteomes" id="UP000011885">
    <property type="component" value="Unassembled WGS sequence"/>
</dbReference>
<comment type="caution">
    <text evidence="3">The sequence shown here is derived from an EMBL/GenBank/DDBJ whole genome shotgun (WGS) entry which is preliminary data.</text>
</comment>
<gene>
    <name evidence="3" type="ORF">RSSM_03190</name>
</gene>
<evidence type="ECO:0000313" key="4">
    <source>
        <dbReference type="Proteomes" id="UP000011885"/>
    </source>
</evidence>
<dbReference type="InterPro" id="IPR036465">
    <property type="entry name" value="vWFA_dom_sf"/>
</dbReference>
<dbReference type="SMART" id="SM00327">
    <property type="entry name" value="VWA"/>
    <property type="match status" value="1"/>
</dbReference>
<evidence type="ECO:0000259" key="2">
    <source>
        <dbReference type="PROSITE" id="PS50234"/>
    </source>
</evidence>
<dbReference type="SUPFAM" id="SSF53300">
    <property type="entry name" value="vWA-like"/>
    <property type="match status" value="1"/>
</dbReference>
<evidence type="ECO:0000313" key="3">
    <source>
        <dbReference type="EMBL" id="EMI55378.1"/>
    </source>
</evidence>
<dbReference type="EMBL" id="ANOH01000218">
    <property type="protein sequence ID" value="EMI55378.1"/>
    <property type="molecule type" value="Genomic_DNA"/>
</dbReference>
<dbReference type="InterPro" id="IPR028087">
    <property type="entry name" value="Tad_N"/>
</dbReference>
<dbReference type="AlphaFoldDB" id="M5UH75"/>
<proteinExistence type="predicted"/>
<dbReference type="InterPro" id="IPR002035">
    <property type="entry name" value="VWF_A"/>
</dbReference>
<keyword evidence="1" id="KW-0472">Membrane</keyword>
<dbReference type="Pfam" id="PF00092">
    <property type="entry name" value="VWA"/>
    <property type="match status" value="1"/>
</dbReference>
<dbReference type="PATRIC" id="fig|1263870.3.peg.3385"/>
<keyword evidence="1" id="KW-1133">Transmembrane helix</keyword>
<accession>M5UH75</accession>
<feature type="transmembrane region" description="Helical" evidence="1">
    <location>
        <begin position="21"/>
        <end position="43"/>
    </location>
</feature>
<feature type="domain" description="VWFA" evidence="2">
    <location>
        <begin position="169"/>
        <end position="374"/>
    </location>
</feature>
<reference evidence="3 4" key="1">
    <citation type="journal article" date="2013" name="Mar. Genomics">
        <title>Expression of sulfatases in Rhodopirellula baltica and the diversity of sulfatases in the genus Rhodopirellula.</title>
        <authorList>
            <person name="Wegner C.E."/>
            <person name="Richter-Heitmann T."/>
            <person name="Klindworth A."/>
            <person name="Klockow C."/>
            <person name="Richter M."/>
            <person name="Achstetter T."/>
            <person name="Glockner F.O."/>
            <person name="Harder J."/>
        </authorList>
    </citation>
    <scope>NUCLEOTIDE SEQUENCE [LARGE SCALE GENOMIC DNA]</scope>
    <source>
        <strain evidence="3 4">SM41</strain>
    </source>
</reference>
<name>M5UH75_9BACT</name>